<evidence type="ECO:0000313" key="2">
    <source>
        <dbReference type="Proteomes" id="UP000057938"/>
    </source>
</evidence>
<dbReference type="AlphaFoldDB" id="A0A0M4M2Q4"/>
<sequence length="58" mass="6490">MADEKSWCPGHACLLQRQGRQPYATTDERRPRWVRILLDGTHGTLSCAKKISPAASKP</sequence>
<evidence type="ECO:0000313" key="1">
    <source>
        <dbReference type="EMBL" id="ALE15715.1"/>
    </source>
</evidence>
<keyword evidence="2" id="KW-1185">Reference proteome</keyword>
<reference evidence="1 2" key="1">
    <citation type="submission" date="2015-09" db="EMBL/GenBank/DDBJ databases">
        <title>Complete genome sequence of a benzo[a]pyrene-degrading bacterium Altererythrobacter epoxidivorans CGMCC 1.7731T.</title>
        <authorList>
            <person name="Li Z."/>
            <person name="Cheng H."/>
            <person name="Huo Y."/>
            <person name="Xu X."/>
        </authorList>
    </citation>
    <scope>NUCLEOTIDE SEQUENCE [LARGE SCALE GENOMIC DNA]</scope>
    <source>
        <strain evidence="1 2">CGMCC 1.7731</strain>
    </source>
</reference>
<dbReference type="STRING" id="361183.AMC99_00403"/>
<gene>
    <name evidence="1" type="ORF">AMC99_00403</name>
</gene>
<name>A0A0M4M2Q4_9SPHN</name>
<proteinExistence type="predicted"/>
<accession>A0A0M4M2Q4</accession>
<organism evidence="1 2">
    <name type="scientific">Altererythrobacter epoxidivorans</name>
    <dbReference type="NCBI Taxonomy" id="361183"/>
    <lineage>
        <taxon>Bacteria</taxon>
        <taxon>Pseudomonadati</taxon>
        <taxon>Pseudomonadota</taxon>
        <taxon>Alphaproteobacteria</taxon>
        <taxon>Sphingomonadales</taxon>
        <taxon>Erythrobacteraceae</taxon>
        <taxon>Altererythrobacter</taxon>
    </lineage>
</organism>
<protein>
    <submittedName>
        <fullName evidence="1">Uncharacterized protein</fullName>
    </submittedName>
</protein>
<dbReference type="Proteomes" id="UP000057938">
    <property type="component" value="Chromosome"/>
</dbReference>
<dbReference type="EMBL" id="CP012669">
    <property type="protein sequence ID" value="ALE15715.1"/>
    <property type="molecule type" value="Genomic_DNA"/>
</dbReference>
<dbReference type="KEGG" id="aep:AMC99_00403"/>